<dbReference type="EMBL" id="CAKXYP010000025">
    <property type="protein sequence ID" value="CAH9419562.1"/>
    <property type="molecule type" value="Genomic_DNA"/>
</dbReference>
<accession>A0ABN8V9R5</accession>
<evidence type="ECO:0000313" key="2">
    <source>
        <dbReference type="Proteomes" id="UP001154015"/>
    </source>
</evidence>
<gene>
    <name evidence="1" type="ORF">SGL43_06617</name>
</gene>
<sequence length="64" mass="7069">MTAFLRAFVYCDGCNEPMDNSTVPSARNISEALRQAKSYGWSRKRGRRDLCPDCRTTTPAPAAG</sequence>
<comment type="caution">
    <text evidence="1">The sequence shown here is derived from an EMBL/GenBank/DDBJ whole genome shotgun (WGS) entry which is preliminary data.</text>
</comment>
<protein>
    <submittedName>
        <fullName evidence="1">Uncharacterized protein</fullName>
    </submittedName>
</protein>
<dbReference type="Proteomes" id="UP001154015">
    <property type="component" value="Unassembled WGS sequence"/>
</dbReference>
<proteinExistence type="predicted"/>
<reference evidence="1" key="1">
    <citation type="submission" date="2022-03" db="EMBL/GenBank/DDBJ databases">
        <authorList>
            <person name="Leyn A S."/>
        </authorList>
    </citation>
    <scope>NUCLEOTIDE SEQUENCE</scope>
    <source>
        <strain evidence="1">Streptomyces globisporus 4-3</strain>
    </source>
</reference>
<keyword evidence="2" id="KW-1185">Reference proteome</keyword>
<evidence type="ECO:0000313" key="1">
    <source>
        <dbReference type="EMBL" id="CAH9419562.1"/>
    </source>
</evidence>
<organism evidence="1 2">
    <name type="scientific">Streptomyces globisporus</name>
    <dbReference type="NCBI Taxonomy" id="1908"/>
    <lineage>
        <taxon>Bacteria</taxon>
        <taxon>Bacillati</taxon>
        <taxon>Actinomycetota</taxon>
        <taxon>Actinomycetes</taxon>
        <taxon>Kitasatosporales</taxon>
        <taxon>Streptomycetaceae</taxon>
        <taxon>Streptomyces</taxon>
    </lineage>
</organism>
<name>A0ABN8V9R5_STRGL</name>
<dbReference type="RefSeq" id="WP_318575528.1">
    <property type="nucleotide sequence ID" value="NZ_CAKXYP010000025.1"/>
</dbReference>